<dbReference type="AlphaFoldDB" id="A0AAW5SY58"/>
<reference evidence="2" key="2">
    <citation type="journal article" date="2022" name="BMC Genomics">
        <title>Comparative genome analysis of mycobacteria focusing on tRNA and non-coding RNA.</title>
        <authorList>
            <person name="Behra P.R.K."/>
            <person name="Pettersson B.M.F."/>
            <person name="Ramesh M."/>
            <person name="Das S."/>
            <person name="Dasgupta S."/>
            <person name="Kirsebom L.A."/>
        </authorList>
    </citation>
    <scope>NUCLEOTIDE SEQUENCE</scope>
    <source>
        <strain evidence="2">DSM 44242</strain>
    </source>
</reference>
<dbReference type="EMBL" id="JACKVC010000010">
    <property type="protein sequence ID" value="MCV7388115.1"/>
    <property type="molecule type" value="Genomic_DNA"/>
</dbReference>
<dbReference type="InterPro" id="IPR036291">
    <property type="entry name" value="NAD(P)-bd_dom_sf"/>
</dbReference>
<proteinExistence type="inferred from homology"/>
<dbReference type="CDD" id="cd05233">
    <property type="entry name" value="SDR_c"/>
    <property type="match status" value="1"/>
</dbReference>
<dbReference type="Pfam" id="PF13561">
    <property type="entry name" value="adh_short_C2"/>
    <property type="match status" value="1"/>
</dbReference>
<evidence type="ECO:0000313" key="3">
    <source>
        <dbReference type="Proteomes" id="UP001141659"/>
    </source>
</evidence>
<evidence type="ECO:0000313" key="2">
    <source>
        <dbReference type="EMBL" id="MCV7388115.1"/>
    </source>
</evidence>
<sequence>MNPASDSTISVVVGATSGIGREVAIRLARRGRVAFVGRRRDVADELAREIGPAAVVATCDLSERSAIDQLARQFPRLGALVVTAAASPQSASPEEIIQVNLAGLARIVEGFGTAVADGSVGVCFSTITAHRESPSPELLRVLDDPLRPTLFDDLVALSPGLASDSGLAYRISKVGARRLCDRKAVEWGARGGRFVCVTPGVIETPMTARSQRERPEFMAELTRSTPLGRIGRPQEIAAVVDFLCSPEGSYVTGSELVVDGGYLARQRWNADLGKRQDD</sequence>
<comment type="similarity">
    <text evidence="1">Belongs to the short-chain dehydrogenases/reductases (SDR) family.</text>
</comment>
<protein>
    <submittedName>
        <fullName evidence="2">SDR family oxidoreductase</fullName>
    </submittedName>
</protein>
<dbReference type="Proteomes" id="UP001141659">
    <property type="component" value="Unassembled WGS sequence"/>
</dbReference>
<dbReference type="GO" id="GO:0016616">
    <property type="term" value="F:oxidoreductase activity, acting on the CH-OH group of donors, NAD or NADP as acceptor"/>
    <property type="evidence" value="ECO:0007669"/>
    <property type="project" value="TreeGrafter"/>
</dbReference>
<name>A0AAW5SY58_9MYCO</name>
<dbReference type="Gene3D" id="3.40.50.720">
    <property type="entry name" value="NAD(P)-binding Rossmann-like Domain"/>
    <property type="match status" value="1"/>
</dbReference>
<accession>A0AAW5SY58</accession>
<dbReference type="SUPFAM" id="SSF51735">
    <property type="entry name" value="NAD(P)-binding Rossmann-fold domains"/>
    <property type="match status" value="1"/>
</dbReference>
<gene>
    <name evidence="2" type="ORF">H5P34_08660</name>
</gene>
<dbReference type="Pfam" id="PF00106">
    <property type="entry name" value="adh_short"/>
    <property type="match status" value="1"/>
</dbReference>
<evidence type="ECO:0000256" key="1">
    <source>
        <dbReference type="ARBA" id="ARBA00006484"/>
    </source>
</evidence>
<reference evidence="2" key="1">
    <citation type="submission" date="2020-07" db="EMBL/GenBank/DDBJ databases">
        <authorList>
            <person name="Pettersson B.M.F."/>
            <person name="Behra P.R.K."/>
            <person name="Ramesh M."/>
            <person name="Das S."/>
            <person name="Dasgupta S."/>
            <person name="Kirsebom L.A."/>
        </authorList>
    </citation>
    <scope>NUCLEOTIDE SEQUENCE</scope>
    <source>
        <strain evidence="2">DSM 44242</strain>
    </source>
</reference>
<comment type="caution">
    <text evidence="2">The sequence shown here is derived from an EMBL/GenBank/DDBJ whole genome shotgun (WGS) entry which is preliminary data.</text>
</comment>
<organism evidence="2 3">
    <name type="scientific">Mycolicibacterium porcinum</name>
    <dbReference type="NCBI Taxonomy" id="39693"/>
    <lineage>
        <taxon>Bacteria</taxon>
        <taxon>Bacillati</taxon>
        <taxon>Actinomycetota</taxon>
        <taxon>Actinomycetes</taxon>
        <taxon>Mycobacteriales</taxon>
        <taxon>Mycobacteriaceae</taxon>
        <taxon>Mycolicibacterium</taxon>
    </lineage>
</organism>
<dbReference type="PANTHER" id="PTHR42760">
    <property type="entry name" value="SHORT-CHAIN DEHYDROGENASES/REDUCTASES FAMILY MEMBER"/>
    <property type="match status" value="1"/>
</dbReference>
<dbReference type="PRINTS" id="PR00081">
    <property type="entry name" value="GDHRDH"/>
</dbReference>
<dbReference type="InterPro" id="IPR002347">
    <property type="entry name" value="SDR_fam"/>
</dbReference>
<dbReference type="RefSeq" id="WP_165766489.1">
    <property type="nucleotide sequence ID" value="NZ_JACKVC010000010.1"/>
</dbReference>